<sequence length="183" mass="21148">MLERAYGTMILQDFYLRKQNEALHKKEKKEGKKTDRRKILFSDGFGRHMTDTDFIRALEADKQSRVTEQQQKARKRAAKADFQVIKKELEIAWEKLKEDHRKVMDTWKADVEYSKALGKRGGDLPEKPTKLILKATFSEQFLQTNTPTNEDTEMIGLESDSEAMEGDEDGEAAAGIDWDSEEE</sequence>
<reference evidence="2 3" key="1">
    <citation type="submission" date="2014-06" db="EMBL/GenBank/DDBJ databases">
        <title>Evolutionary Origins and Diversification of the Mycorrhizal Mutualists.</title>
        <authorList>
            <consortium name="DOE Joint Genome Institute"/>
            <consortium name="Mycorrhizal Genomics Consortium"/>
            <person name="Kohler A."/>
            <person name="Kuo A."/>
            <person name="Nagy L.G."/>
            <person name="Floudas D."/>
            <person name="Copeland A."/>
            <person name="Barry K.W."/>
            <person name="Cichocki N."/>
            <person name="Veneault-Fourrey C."/>
            <person name="LaButti K."/>
            <person name="Lindquist E.A."/>
            <person name="Lipzen A."/>
            <person name="Lundell T."/>
            <person name="Morin E."/>
            <person name="Murat C."/>
            <person name="Riley R."/>
            <person name="Ohm R."/>
            <person name="Sun H."/>
            <person name="Tunlid A."/>
            <person name="Henrissat B."/>
            <person name="Grigoriev I.V."/>
            <person name="Hibbett D.S."/>
            <person name="Martin F."/>
        </authorList>
    </citation>
    <scope>NUCLEOTIDE SEQUENCE [LARGE SCALE GENOMIC DNA]</scope>
    <source>
        <strain evidence="2 3">SS14</strain>
    </source>
</reference>
<evidence type="ECO:0000256" key="1">
    <source>
        <dbReference type="SAM" id="MobiDB-lite"/>
    </source>
</evidence>
<gene>
    <name evidence="2" type="ORF">M422DRAFT_267922</name>
</gene>
<accession>A0A0C9UYM3</accession>
<organism evidence="2 3">
    <name type="scientific">Sphaerobolus stellatus (strain SS14)</name>
    <dbReference type="NCBI Taxonomy" id="990650"/>
    <lineage>
        <taxon>Eukaryota</taxon>
        <taxon>Fungi</taxon>
        <taxon>Dikarya</taxon>
        <taxon>Basidiomycota</taxon>
        <taxon>Agaricomycotina</taxon>
        <taxon>Agaricomycetes</taxon>
        <taxon>Phallomycetidae</taxon>
        <taxon>Geastrales</taxon>
        <taxon>Sphaerobolaceae</taxon>
        <taxon>Sphaerobolus</taxon>
    </lineage>
</organism>
<dbReference type="Proteomes" id="UP000054279">
    <property type="component" value="Unassembled WGS sequence"/>
</dbReference>
<dbReference type="EMBL" id="KN837260">
    <property type="protein sequence ID" value="KIJ30496.1"/>
    <property type="molecule type" value="Genomic_DNA"/>
</dbReference>
<dbReference type="AlphaFoldDB" id="A0A0C9UYM3"/>
<feature type="compositionally biased region" description="Acidic residues" evidence="1">
    <location>
        <begin position="159"/>
        <end position="171"/>
    </location>
</feature>
<feature type="region of interest" description="Disordered" evidence="1">
    <location>
        <begin position="159"/>
        <end position="183"/>
    </location>
</feature>
<evidence type="ECO:0000313" key="2">
    <source>
        <dbReference type="EMBL" id="KIJ30496.1"/>
    </source>
</evidence>
<proteinExistence type="predicted"/>
<protein>
    <submittedName>
        <fullName evidence="2">Uncharacterized protein</fullName>
    </submittedName>
</protein>
<keyword evidence="3" id="KW-1185">Reference proteome</keyword>
<name>A0A0C9UYM3_SPHS4</name>
<evidence type="ECO:0000313" key="3">
    <source>
        <dbReference type="Proteomes" id="UP000054279"/>
    </source>
</evidence>
<dbReference type="HOGENOM" id="CLU_095420_0_0_1"/>